<dbReference type="Proteomes" id="UP000814176">
    <property type="component" value="Unassembled WGS sequence"/>
</dbReference>
<accession>A0ABQ8K4V0</accession>
<reference evidence="2 3" key="1">
    <citation type="journal article" date="2021" name="Environ. Microbiol.">
        <title>Gene family expansions and transcriptome signatures uncover fungal adaptations to wood decay.</title>
        <authorList>
            <person name="Hage H."/>
            <person name="Miyauchi S."/>
            <person name="Viragh M."/>
            <person name="Drula E."/>
            <person name="Min B."/>
            <person name="Chaduli D."/>
            <person name="Navarro D."/>
            <person name="Favel A."/>
            <person name="Norest M."/>
            <person name="Lesage-Meessen L."/>
            <person name="Balint B."/>
            <person name="Merenyi Z."/>
            <person name="de Eugenio L."/>
            <person name="Morin E."/>
            <person name="Martinez A.T."/>
            <person name="Baldrian P."/>
            <person name="Stursova M."/>
            <person name="Martinez M.J."/>
            <person name="Novotny C."/>
            <person name="Magnuson J.K."/>
            <person name="Spatafora J.W."/>
            <person name="Maurice S."/>
            <person name="Pangilinan J."/>
            <person name="Andreopoulos W."/>
            <person name="LaButti K."/>
            <person name="Hundley H."/>
            <person name="Na H."/>
            <person name="Kuo A."/>
            <person name="Barry K."/>
            <person name="Lipzen A."/>
            <person name="Henrissat B."/>
            <person name="Riley R."/>
            <person name="Ahrendt S."/>
            <person name="Nagy L.G."/>
            <person name="Grigoriev I.V."/>
            <person name="Martin F."/>
            <person name="Rosso M.N."/>
        </authorList>
    </citation>
    <scope>NUCLEOTIDE SEQUENCE [LARGE SCALE GENOMIC DNA]</scope>
    <source>
        <strain evidence="2 3">CIRM-BRFM 1785</strain>
    </source>
</reference>
<sequence length="228" mass="26104">MANIARYPLVEAKSGIDQHAWFIKRLVSVCKETSPANNGKVATAVAMEFEAKFPINQLGHISKANGEDTVETEEQRADQCKNHLKQIKRWFTNHRNFIDEQVAGAPQLLEIPKLRQDGVTDSKEVNKISQSAYSAAINDMKANDPERLMQYQEQVREATAALQAAQKARGKEPAEPEEEDEDKHKHKHEMVEDEDDDRVEGKSRWKGKEWERDMDNEEHAREAARVEE</sequence>
<keyword evidence="3" id="KW-1185">Reference proteome</keyword>
<protein>
    <submittedName>
        <fullName evidence="2">Uncharacterized protein</fullName>
    </submittedName>
</protein>
<dbReference type="RefSeq" id="XP_047774835.1">
    <property type="nucleotide sequence ID" value="XM_047921786.1"/>
</dbReference>
<feature type="compositionally biased region" description="Low complexity" evidence="1">
    <location>
        <begin position="158"/>
        <end position="167"/>
    </location>
</feature>
<gene>
    <name evidence="2" type="ORF">C8Q71DRAFT_726630</name>
</gene>
<feature type="compositionally biased region" description="Basic and acidic residues" evidence="1">
    <location>
        <begin position="199"/>
        <end position="228"/>
    </location>
</feature>
<feature type="region of interest" description="Disordered" evidence="1">
    <location>
        <begin position="158"/>
        <end position="228"/>
    </location>
</feature>
<dbReference type="GeneID" id="72002518"/>
<comment type="caution">
    <text evidence="2">The sequence shown here is derived from an EMBL/GenBank/DDBJ whole genome shotgun (WGS) entry which is preliminary data.</text>
</comment>
<organism evidence="2 3">
    <name type="scientific">Rhodofomes roseus</name>
    <dbReference type="NCBI Taxonomy" id="34475"/>
    <lineage>
        <taxon>Eukaryota</taxon>
        <taxon>Fungi</taxon>
        <taxon>Dikarya</taxon>
        <taxon>Basidiomycota</taxon>
        <taxon>Agaricomycotina</taxon>
        <taxon>Agaricomycetes</taxon>
        <taxon>Polyporales</taxon>
        <taxon>Rhodofomes</taxon>
    </lineage>
</organism>
<evidence type="ECO:0000313" key="2">
    <source>
        <dbReference type="EMBL" id="KAH9831738.1"/>
    </source>
</evidence>
<evidence type="ECO:0000313" key="3">
    <source>
        <dbReference type="Proteomes" id="UP000814176"/>
    </source>
</evidence>
<dbReference type="EMBL" id="JADCUA010000024">
    <property type="protein sequence ID" value="KAH9831738.1"/>
    <property type="molecule type" value="Genomic_DNA"/>
</dbReference>
<evidence type="ECO:0000256" key="1">
    <source>
        <dbReference type="SAM" id="MobiDB-lite"/>
    </source>
</evidence>
<name>A0ABQ8K4V0_9APHY</name>
<proteinExistence type="predicted"/>